<accession>A0AAU9N950</accession>
<proteinExistence type="predicted"/>
<name>A0AAU9N950_9ASTR</name>
<evidence type="ECO:0000313" key="1">
    <source>
        <dbReference type="EMBL" id="CAH1436026.1"/>
    </source>
</evidence>
<gene>
    <name evidence="1" type="ORF">LVIROSA_LOCUS22421</name>
</gene>
<dbReference type="AlphaFoldDB" id="A0AAU9N950"/>
<comment type="caution">
    <text evidence="1">The sequence shown here is derived from an EMBL/GenBank/DDBJ whole genome shotgun (WGS) entry which is preliminary data.</text>
</comment>
<keyword evidence="2" id="KW-1185">Reference proteome</keyword>
<protein>
    <submittedName>
        <fullName evidence="1">Uncharacterized protein</fullName>
    </submittedName>
</protein>
<evidence type="ECO:0000313" key="2">
    <source>
        <dbReference type="Proteomes" id="UP001157418"/>
    </source>
</evidence>
<sequence>MAVKSNSPNVKFSIMAIIKEMYKWDGLKVVFTNQGVCVFDKSNSQDDLRNVKDDAFSASISKVICDNHQVHVSEKLISKDGAGNMKYDAIVAPMYEVASNSNENDGVQKCVSKEKDVEDSDKCDNTPISICGLEDGEESEEVCAVIEVESSEKSYIGSSITPMKRQIP</sequence>
<reference evidence="1 2" key="1">
    <citation type="submission" date="2022-01" db="EMBL/GenBank/DDBJ databases">
        <authorList>
            <person name="Xiong W."/>
            <person name="Schranz E."/>
        </authorList>
    </citation>
    <scope>NUCLEOTIDE SEQUENCE [LARGE SCALE GENOMIC DNA]</scope>
</reference>
<dbReference type="EMBL" id="CAKMRJ010004445">
    <property type="protein sequence ID" value="CAH1436026.1"/>
    <property type="molecule type" value="Genomic_DNA"/>
</dbReference>
<dbReference type="Proteomes" id="UP001157418">
    <property type="component" value="Unassembled WGS sequence"/>
</dbReference>
<organism evidence="1 2">
    <name type="scientific">Lactuca virosa</name>
    <dbReference type="NCBI Taxonomy" id="75947"/>
    <lineage>
        <taxon>Eukaryota</taxon>
        <taxon>Viridiplantae</taxon>
        <taxon>Streptophyta</taxon>
        <taxon>Embryophyta</taxon>
        <taxon>Tracheophyta</taxon>
        <taxon>Spermatophyta</taxon>
        <taxon>Magnoliopsida</taxon>
        <taxon>eudicotyledons</taxon>
        <taxon>Gunneridae</taxon>
        <taxon>Pentapetalae</taxon>
        <taxon>asterids</taxon>
        <taxon>campanulids</taxon>
        <taxon>Asterales</taxon>
        <taxon>Asteraceae</taxon>
        <taxon>Cichorioideae</taxon>
        <taxon>Cichorieae</taxon>
        <taxon>Lactucinae</taxon>
        <taxon>Lactuca</taxon>
    </lineage>
</organism>